<dbReference type="InterPro" id="IPR011990">
    <property type="entry name" value="TPR-like_helical_dom_sf"/>
</dbReference>
<dbReference type="InterPro" id="IPR053163">
    <property type="entry name" value="HTH-type_regulator_Rgg"/>
</dbReference>
<keyword evidence="2" id="KW-1185">Reference proteome</keyword>
<dbReference type="PANTHER" id="PTHR37038:SF14">
    <property type="entry name" value="TRANSCRIPTIONAL ACTIVATOR"/>
    <property type="match status" value="1"/>
</dbReference>
<accession>A0ABU5IXL5</accession>
<dbReference type="Pfam" id="PF18768">
    <property type="entry name" value="RNPP_C"/>
    <property type="match status" value="1"/>
</dbReference>
<dbReference type="Gene3D" id="1.25.40.10">
    <property type="entry name" value="Tetratricopeptide repeat domain"/>
    <property type="match status" value="1"/>
</dbReference>
<proteinExistence type="predicted"/>
<protein>
    <submittedName>
        <fullName evidence="1">Uncharacterized protein</fullName>
    </submittedName>
</protein>
<dbReference type="PANTHER" id="PTHR37038">
    <property type="entry name" value="TRANSCRIPTIONAL REGULATOR-RELATED"/>
    <property type="match status" value="1"/>
</dbReference>
<dbReference type="EMBL" id="JAXOFX010000004">
    <property type="protein sequence ID" value="MDZ5471885.1"/>
    <property type="molecule type" value="Genomic_DNA"/>
</dbReference>
<name>A0ABU5IXL5_9BACI</name>
<evidence type="ECO:0000313" key="1">
    <source>
        <dbReference type="EMBL" id="MDZ5471885.1"/>
    </source>
</evidence>
<dbReference type="InterPro" id="IPR041315">
    <property type="entry name" value="PlcR_TPR"/>
</dbReference>
<sequence>MILFEKEKKFPTLEQLDQLTERLNLDLTYFFEMASKNKQNYFVAVQELINKYKRERNYKAIYEIVYREEENPSFQHTSLKQFLLWHKGICIYYLENNTDKAMKFLYQAIELTNSKRKDFSEREIEILNSIGLILYENKDFQNAKITLNSALASLEKLPNIVDDRVVLKVLFSLSQVLSELGSFEESLQYSKKGISHCINKELLYLFAEFHYQTGENYIKLEEIEKGKNYIEESIKILKLQGNEIFAQIFQEELEKLLSRC</sequence>
<evidence type="ECO:0000313" key="2">
    <source>
        <dbReference type="Proteomes" id="UP001290455"/>
    </source>
</evidence>
<dbReference type="Proteomes" id="UP001290455">
    <property type="component" value="Unassembled WGS sequence"/>
</dbReference>
<organism evidence="1 2">
    <name type="scientific">Robertmurraya mangrovi</name>
    <dbReference type="NCBI Taxonomy" id="3098077"/>
    <lineage>
        <taxon>Bacteria</taxon>
        <taxon>Bacillati</taxon>
        <taxon>Bacillota</taxon>
        <taxon>Bacilli</taxon>
        <taxon>Bacillales</taxon>
        <taxon>Bacillaceae</taxon>
        <taxon>Robertmurraya</taxon>
    </lineage>
</organism>
<comment type="caution">
    <text evidence="1">The sequence shown here is derived from an EMBL/GenBank/DDBJ whole genome shotgun (WGS) entry which is preliminary data.</text>
</comment>
<reference evidence="1 2" key="1">
    <citation type="submission" date="2023-11" db="EMBL/GenBank/DDBJ databases">
        <title>Bacillus jintuensis, isolated from a mudflat on the Beibu Gulf coast.</title>
        <authorList>
            <person name="Li M."/>
        </authorList>
    </citation>
    <scope>NUCLEOTIDE SEQUENCE [LARGE SCALE GENOMIC DNA]</scope>
    <source>
        <strain evidence="1 2">31A1R</strain>
    </source>
</reference>
<gene>
    <name evidence="1" type="ORF">SM124_09000</name>
</gene>
<dbReference type="SUPFAM" id="SSF48452">
    <property type="entry name" value="TPR-like"/>
    <property type="match status" value="1"/>
</dbReference>